<feature type="domain" description="Thioredoxin" evidence="15">
    <location>
        <begin position="29"/>
        <end position="182"/>
    </location>
</feature>
<name>A0A7Z2GHX8_9BURK</name>
<dbReference type="RefSeq" id="WP_158950569.1">
    <property type="nucleotide sequence ID" value="NZ_CP046913.1"/>
</dbReference>
<evidence type="ECO:0000313" key="17">
    <source>
        <dbReference type="Proteomes" id="UP000433577"/>
    </source>
</evidence>
<evidence type="ECO:0000256" key="6">
    <source>
        <dbReference type="ARBA" id="ARBA00023002"/>
    </source>
</evidence>
<evidence type="ECO:0000256" key="1">
    <source>
        <dbReference type="ARBA" id="ARBA00003330"/>
    </source>
</evidence>
<feature type="signal peptide" evidence="14">
    <location>
        <begin position="1"/>
        <end position="25"/>
    </location>
</feature>
<evidence type="ECO:0000256" key="4">
    <source>
        <dbReference type="ARBA" id="ARBA00022559"/>
    </source>
</evidence>
<dbReference type="OrthoDB" id="5572803at2"/>
<dbReference type="PANTHER" id="PTHR42801:SF4">
    <property type="entry name" value="AHPC_TSA FAMILY PROTEIN"/>
    <property type="match status" value="1"/>
</dbReference>
<evidence type="ECO:0000256" key="9">
    <source>
        <dbReference type="ARBA" id="ARBA00032824"/>
    </source>
</evidence>
<dbReference type="SUPFAM" id="SSF52833">
    <property type="entry name" value="Thioredoxin-like"/>
    <property type="match status" value="1"/>
</dbReference>
<keyword evidence="5" id="KW-0049">Antioxidant</keyword>
<evidence type="ECO:0000256" key="8">
    <source>
        <dbReference type="ARBA" id="ARBA00023284"/>
    </source>
</evidence>
<dbReference type="InterPro" id="IPR013766">
    <property type="entry name" value="Thioredoxin_domain"/>
</dbReference>
<dbReference type="InterPro" id="IPR050924">
    <property type="entry name" value="Peroxiredoxin_BCP/PrxQ"/>
</dbReference>
<evidence type="ECO:0000256" key="11">
    <source>
        <dbReference type="ARBA" id="ARBA00042639"/>
    </source>
</evidence>
<keyword evidence="8" id="KW-0676">Redox-active center</keyword>
<dbReference type="InterPro" id="IPR036249">
    <property type="entry name" value="Thioredoxin-like_sf"/>
</dbReference>
<dbReference type="InterPro" id="IPR024706">
    <property type="entry name" value="Peroxiredoxin_AhpC-typ"/>
</dbReference>
<proteinExistence type="inferred from homology"/>
<reference evidence="16 17" key="1">
    <citation type="submission" date="2019-12" db="EMBL/GenBank/DDBJ databases">
        <title>Paraburkholderia acidiphila 7Q-K02 sp. nov and Paraburkholderia acidisoli DHF22 sp. nov., two strains isolated from forest soil.</title>
        <authorList>
            <person name="Gao Z."/>
            <person name="Qiu L."/>
        </authorList>
    </citation>
    <scope>NUCLEOTIDE SEQUENCE [LARGE SCALE GENOMIC DNA]</scope>
    <source>
        <strain evidence="16 17">DHF22</strain>
    </source>
</reference>
<dbReference type="Pfam" id="PF00578">
    <property type="entry name" value="AhpC-TSA"/>
    <property type="match status" value="1"/>
</dbReference>
<dbReference type="Proteomes" id="UP000433577">
    <property type="component" value="Chromosome 1"/>
</dbReference>
<comment type="similarity">
    <text evidence="10">Belongs to the peroxiredoxin family. BCP/PrxQ subfamily.</text>
</comment>
<keyword evidence="4" id="KW-0575">Peroxidase</keyword>
<keyword evidence="17" id="KW-1185">Reference proteome</keyword>
<dbReference type="Gene3D" id="3.40.30.10">
    <property type="entry name" value="Glutaredoxin"/>
    <property type="match status" value="1"/>
</dbReference>
<evidence type="ECO:0000256" key="7">
    <source>
        <dbReference type="ARBA" id="ARBA00023157"/>
    </source>
</evidence>
<keyword evidence="6" id="KW-0560">Oxidoreductase</keyword>
<evidence type="ECO:0000256" key="5">
    <source>
        <dbReference type="ARBA" id="ARBA00022862"/>
    </source>
</evidence>
<dbReference type="EC" id="1.11.1.24" evidence="3"/>
<dbReference type="EMBL" id="CP046913">
    <property type="protein sequence ID" value="QGZ61750.1"/>
    <property type="molecule type" value="Genomic_DNA"/>
</dbReference>
<evidence type="ECO:0000256" key="13">
    <source>
        <dbReference type="PIRSR" id="PIRSR000239-1"/>
    </source>
</evidence>
<keyword evidence="14" id="KW-0732">Signal</keyword>
<gene>
    <name evidence="16" type="ORF">FAZ98_08395</name>
</gene>
<feature type="active site" description="Cysteine sulfenic acid (-SOH) intermediate; for peroxidase activity" evidence="13">
    <location>
        <position position="75"/>
    </location>
</feature>
<dbReference type="GO" id="GO:0008379">
    <property type="term" value="F:thioredoxin peroxidase activity"/>
    <property type="evidence" value="ECO:0007669"/>
    <property type="project" value="TreeGrafter"/>
</dbReference>
<dbReference type="PANTHER" id="PTHR42801">
    <property type="entry name" value="THIOREDOXIN-DEPENDENT PEROXIDE REDUCTASE"/>
    <property type="match status" value="1"/>
</dbReference>
<evidence type="ECO:0000259" key="15">
    <source>
        <dbReference type="PROSITE" id="PS51352"/>
    </source>
</evidence>
<dbReference type="PIRSF" id="PIRSF000239">
    <property type="entry name" value="AHPC"/>
    <property type="match status" value="1"/>
</dbReference>
<evidence type="ECO:0000313" key="16">
    <source>
        <dbReference type="EMBL" id="QGZ61750.1"/>
    </source>
</evidence>
<sequence>MKPRFFAAAAAALAGVAFATFTVSAQATLKPGDPAPDFTTQASLGGKTYTYSLASQLKKGPVVVYFYPAAFTKGCTIEAHEFADAVDEYKKYGATVIGVSHDNIDTLTKFSVSECRSKFPVAADADSKIIQSYDAAMPMHASMANRVSYVIAPDGKILYEYTSLSPDQHVENTLRAVKEWAAQHPQQ</sequence>
<evidence type="ECO:0000256" key="2">
    <source>
        <dbReference type="ARBA" id="ARBA00011245"/>
    </source>
</evidence>
<dbReference type="GO" id="GO:0045454">
    <property type="term" value="P:cell redox homeostasis"/>
    <property type="evidence" value="ECO:0007669"/>
    <property type="project" value="TreeGrafter"/>
</dbReference>
<organism evidence="16 17">
    <name type="scientific">Paraburkholderia acidisoli</name>
    <dbReference type="NCBI Taxonomy" id="2571748"/>
    <lineage>
        <taxon>Bacteria</taxon>
        <taxon>Pseudomonadati</taxon>
        <taxon>Pseudomonadota</taxon>
        <taxon>Betaproteobacteria</taxon>
        <taxon>Burkholderiales</taxon>
        <taxon>Burkholderiaceae</taxon>
        <taxon>Paraburkholderia</taxon>
    </lineage>
</organism>
<comment type="function">
    <text evidence="1">Thiol-specific peroxidase that catalyzes the reduction of hydrogen peroxide and organic hydroperoxides to water and alcohols, respectively. Plays a role in cell protection against oxidative stress by detoxifying peroxides and as sensor of hydrogen peroxide-mediated signaling events.</text>
</comment>
<dbReference type="KEGG" id="pacs:FAZ98_08395"/>
<dbReference type="CDD" id="cd03017">
    <property type="entry name" value="PRX_BCP"/>
    <property type="match status" value="1"/>
</dbReference>
<dbReference type="GO" id="GO:0034599">
    <property type="term" value="P:cellular response to oxidative stress"/>
    <property type="evidence" value="ECO:0007669"/>
    <property type="project" value="TreeGrafter"/>
</dbReference>
<comment type="catalytic activity">
    <reaction evidence="12">
        <text>a hydroperoxide + [thioredoxin]-dithiol = an alcohol + [thioredoxin]-disulfide + H2O</text>
        <dbReference type="Rhea" id="RHEA:62620"/>
        <dbReference type="Rhea" id="RHEA-COMP:10698"/>
        <dbReference type="Rhea" id="RHEA-COMP:10700"/>
        <dbReference type="ChEBI" id="CHEBI:15377"/>
        <dbReference type="ChEBI" id="CHEBI:29950"/>
        <dbReference type="ChEBI" id="CHEBI:30879"/>
        <dbReference type="ChEBI" id="CHEBI:35924"/>
        <dbReference type="ChEBI" id="CHEBI:50058"/>
        <dbReference type="EC" id="1.11.1.24"/>
    </reaction>
</comment>
<dbReference type="PROSITE" id="PS51352">
    <property type="entry name" value="THIOREDOXIN_2"/>
    <property type="match status" value="1"/>
</dbReference>
<evidence type="ECO:0000256" key="10">
    <source>
        <dbReference type="ARBA" id="ARBA00038489"/>
    </source>
</evidence>
<evidence type="ECO:0000256" key="14">
    <source>
        <dbReference type="SAM" id="SignalP"/>
    </source>
</evidence>
<dbReference type="AlphaFoldDB" id="A0A7Z2GHX8"/>
<feature type="chain" id="PRO_5030900354" description="thioredoxin-dependent peroxiredoxin" evidence="14">
    <location>
        <begin position="26"/>
        <end position="187"/>
    </location>
</feature>
<evidence type="ECO:0000256" key="12">
    <source>
        <dbReference type="ARBA" id="ARBA00049091"/>
    </source>
</evidence>
<dbReference type="GO" id="GO:0005737">
    <property type="term" value="C:cytoplasm"/>
    <property type="evidence" value="ECO:0007669"/>
    <property type="project" value="TreeGrafter"/>
</dbReference>
<comment type="subunit">
    <text evidence="2">Monomer.</text>
</comment>
<accession>A0A7Z2GHX8</accession>
<protein>
    <recommendedName>
        <fullName evidence="3">thioredoxin-dependent peroxiredoxin</fullName>
        <ecNumber evidence="3">1.11.1.24</ecNumber>
    </recommendedName>
    <alternativeName>
        <fullName evidence="9">Thioredoxin peroxidase</fullName>
    </alternativeName>
    <alternativeName>
        <fullName evidence="11">Thioredoxin-dependent peroxiredoxin Bcp</fullName>
    </alternativeName>
</protein>
<dbReference type="InterPro" id="IPR000866">
    <property type="entry name" value="AhpC/TSA"/>
</dbReference>
<evidence type="ECO:0000256" key="3">
    <source>
        <dbReference type="ARBA" id="ARBA00013017"/>
    </source>
</evidence>
<keyword evidence="7" id="KW-1015">Disulfide bond</keyword>